<dbReference type="Gene3D" id="3.30.200.20">
    <property type="entry name" value="Phosphorylase Kinase, domain 1"/>
    <property type="match status" value="1"/>
</dbReference>
<proteinExistence type="predicted"/>
<dbReference type="GeneID" id="20671373"/>
<dbReference type="KEGG" id="hir:HETIRDRAFT_327937"/>
<dbReference type="InterPro" id="IPR002575">
    <property type="entry name" value="Aminoglycoside_PTrfase"/>
</dbReference>
<protein>
    <recommendedName>
        <fullName evidence="1">Aminoglycoside phosphotransferase domain-containing protein</fullName>
    </recommendedName>
</protein>
<name>W4JRZ1_HETIT</name>
<dbReference type="Proteomes" id="UP000030671">
    <property type="component" value="Unassembled WGS sequence"/>
</dbReference>
<dbReference type="EMBL" id="KI925464">
    <property type="protein sequence ID" value="ETW76317.1"/>
    <property type="molecule type" value="Genomic_DNA"/>
</dbReference>
<reference evidence="2 3" key="1">
    <citation type="journal article" date="2012" name="New Phytol.">
        <title>Insight into trade-off between wood decay and parasitism from the genome of a fungal forest pathogen.</title>
        <authorList>
            <person name="Olson A."/>
            <person name="Aerts A."/>
            <person name="Asiegbu F."/>
            <person name="Belbahri L."/>
            <person name="Bouzid O."/>
            <person name="Broberg A."/>
            <person name="Canback B."/>
            <person name="Coutinho P.M."/>
            <person name="Cullen D."/>
            <person name="Dalman K."/>
            <person name="Deflorio G."/>
            <person name="van Diepen L.T."/>
            <person name="Dunand C."/>
            <person name="Duplessis S."/>
            <person name="Durling M."/>
            <person name="Gonthier P."/>
            <person name="Grimwood J."/>
            <person name="Fossdal C.G."/>
            <person name="Hansson D."/>
            <person name="Henrissat B."/>
            <person name="Hietala A."/>
            <person name="Himmelstrand K."/>
            <person name="Hoffmeister D."/>
            <person name="Hogberg N."/>
            <person name="James T.Y."/>
            <person name="Karlsson M."/>
            <person name="Kohler A."/>
            <person name="Kues U."/>
            <person name="Lee Y.H."/>
            <person name="Lin Y.C."/>
            <person name="Lind M."/>
            <person name="Lindquist E."/>
            <person name="Lombard V."/>
            <person name="Lucas S."/>
            <person name="Lunden K."/>
            <person name="Morin E."/>
            <person name="Murat C."/>
            <person name="Park J."/>
            <person name="Raffaello T."/>
            <person name="Rouze P."/>
            <person name="Salamov A."/>
            <person name="Schmutz J."/>
            <person name="Solheim H."/>
            <person name="Stahlberg J."/>
            <person name="Velez H."/>
            <person name="de Vries R.P."/>
            <person name="Wiebenga A."/>
            <person name="Woodward S."/>
            <person name="Yakovlev I."/>
            <person name="Garbelotto M."/>
            <person name="Martin F."/>
            <person name="Grigoriev I.V."/>
            <person name="Stenlid J."/>
        </authorList>
    </citation>
    <scope>NUCLEOTIDE SEQUENCE [LARGE SCALE GENOMIC DNA]</scope>
    <source>
        <strain evidence="2 3">TC 32-1</strain>
    </source>
</reference>
<dbReference type="eggNOG" id="ENOG502T03A">
    <property type="taxonomic scope" value="Eukaryota"/>
</dbReference>
<dbReference type="RefSeq" id="XP_009551240.1">
    <property type="nucleotide sequence ID" value="XM_009552945.1"/>
</dbReference>
<sequence>MNVNGSYARVFLFTMDNDLKVIGRIVLPVREAVKTKAEVAAMDMIRARTNVPVPQVYLYCSSPQNPVRTEWILMEYIRGETLGDCFGSLTFQQKMRTATELAIIMSSLFNIKAARSGSLNPKYGRDDRDFCLRSLRYHLDTPNNLNTLNTSADSHLGVGPINDVTFLDYPRQVSPSRCGPFRSELEFLEAFAFRGHPPTRSDDKLERWAFEKVFEVYHAVRPLYRGFGSSCNADQGDTFHFSHGDLSSWNVLVDPESGGITGVIDWEMAGFRPAWLAAVGCGWFNDDSDRFLMTDDQDGRLGYADDTPTDARLRAHFRLQLAERSMELFRHYWLGVELRAIFYSLCHEYPGNAEVWLEKYENHEWDVARRGRFPFDLMAWIEEKLDLEER</sequence>
<dbReference type="PANTHER" id="PTHR21310">
    <property type="entry name" value="AMINOGLYCOSIDE PHOSPHOTRANSFERASE-RELATED-RELATED"/>
    <property type="match status" value="1"/>
</dbReference>
<keyword evidence="3" id="KW-1185">Reference proteome</keyword>
<evidence type="ECO:0000313" key="3">
    <source>
        <dbReference type="Proteomes" id="UP000030671"/>
    </source>
</evidence>
<dbReference type="PANTHER" id="PTHR21310:SF15">
    <property type="entry name" value="AMINOGLYCOSIDE PHOSPHOTRANSFERASE DOMAIN-CONTAINING PROTEIN"/>
    <property type="match status" value="1"/>
</dbReference>
<dbReference type="InParanoid" id="W4JRZ1"/>
<dbReference type="Gene3D" id="3.90.1200.10">
    <property type="match status" value="1"/>
</dbReference>
<dbReference type="AlphaFoldDB" id="W4JRZ1"/>
<evidence type="ECO:0000313" key="2">
    <source>
        <dbReference type="EMBL" id="ETW76317.1"/>
    </source>
</evidence>
<dbReference type="InterPro" id="IPR011009">
    <property type="entry name" value="Kinase-like_dom_sf"/>
</dbReference>
<dbReference type="InterPro" id="IPR051678">
    <property type="entry name" value="AGP_Transferase"/>
</dbReference>
<organism evidence="2 3">
    <name type="scientific">Heterobasidion irregulare (strain TC 32-1)</name>
    <dbReference type="NCBI Taxonomy" id="747525"/>
    <lineage>
        <taxon>Eukaryota</taxon>
        <taxon>Fungi</taxon>
        <taxon>Dikarya</taxon>
        <taxon>Basidiomycota</taxon>
        <taxon>Agaricomycotina</taxon>
        <taxon>Agaricomycetes</taxon>
        <taxon>Russulales</taxon>
        <taxon>Bondarzewiaceae</taxon>
        <taxon>Heterobasidion</taxon>
        <taxon>Heterobasidion annosum species complex</taxon>
    </lineage>
</organism>
<evidence type="ECO:0000259" key="1">
    <source>
        <dbReference type="Pfam" id="PF01636"/>
    </source>
</evidence>
<accession>W4JRZ1</accession>
<feature type="domain" description="Aminoglycoside phosphotransferase" evidence="1">
    <location>
        <begin position="5"/>
        <end position="292"/>
    </location>
</feature>
<dbReference type="HOGENOM" id="CLU_043056_0_0_1"/>
<dbReference type="OrthoDB" id="10003767at2759"/>
<gene>
    <name evidence="2" type="ORF">HETIRDRAFT_327937</name>
</gene>
<dbReference type="Pfam" id="PF01636">
    <property type="entry name" value="APH"/>
    <property type="match status" value="1"/>
</dbReference>
<dbReference type="SUPFAM" id="SSF56112">
    <property type="entry name" value="Protein kinase-like (PK-like)"/>
    <property type="match status" value="1"/>
</dbReference>